<keyword evidence="1" id="KW-0408">Iron</keyword>
<dbReference type="EMBL" id="JAHQCS010000055">
    <property type="protein sequence ID" value="MBU9710925.1"/>
    <property type="molecule type" value="Genomic_DNA"/>
</dbReference>
<dbReference type="RefSeq" id="WP_217064817.1">
    <property type="nucleotide sequence ID" value="NZ_JAHQCS010000055.1"/>
</dbReference>
<evidence type="ECO:0000313" key="4">
    <source>
        <dbReference type="Proteomes" id="UP000784880"/>
    </source>
</evidence>
<dbReference type="Pfam" id="PF01077">
    <property type="entry name" value="NIR_SIR"/>
    <property type="match status" value="1"/>
</dbReference>
<dbReference type="InterPro" id="IPR006067">
    <property type="entry name" value="NO2/SO3_Rdtase_4Fe4S_dom"/>
</dbReference>
<name>A0ABS6JBX3_9BACI</name>
<dbReference type="Proteomes" id="UP000784880">
    <property type="component" value="Unassembled WGS sequence"/>
</dbReference>
<dbReference type="PROSITE" id="PS00365">
    <property type="entry name" value="NIR_SIR"/>
    <property type="match status" value="1"/>
</dbReference>
<keyword evidence="1" id="KW-0004">4Fe-4S</keyword>
<keyword evidence="1" id="KW-0479">Metal-binding</keyword>
<proteinExistence type="predicted"/>
<dbReference type="InterPro" id="IPR045169">
    <property type="entry name" value="NO2/SO3_Rdtase_4Fe4S_prot"/>
</dbReference>
<evidence type="ECO:0000313" key="3">
    <source>
        <dbReference type="EMBL" id="MBU9710925.1"/>
    </source>
</evidence>
<sequence>MSTGNDSNVSLAVNGGIDFGAKLSPKQLIALGYYLDDDTEIELTTFQQLIIQVSEEKVEEVKNSLEKVGLHVYKVGNYVKSLRTCNFCKGAEEEGMPTAMELNRRIAGQDVPFTLRPAYTGCPNACGEPLINDIGVIKRKDRYDLYVGGKAKGEDARPGVLLKSSLQDKELFTLVDMVLEVYRQNGRKRETFSKFVSRYGLDNLKTYCDRSNSINGETKK</sequence>
<accession>A0ABS6JBX3</accession>
<keyword evidence="4" id="KW-1185">Reference proteome</keyword>
<feature type="domain" description="Nitrite/sulphite reductase 4Fe-4S" evidence="2">
    <location>
        <begin position="101"/>
        <end position="208"/>
    </location>
</feature>
<dbReference type="InterPro" id="IPR006066">
    <property type="entry name" value="NO2/SO3_Rdtase_FeS/sirohaem_BS"/>
</dbReference>
<gene>
    <name evidence="3" type="ORF">KS419_04140</name>
</gene>
<organism evidence="3 4">
    <name type="scientific">Evansella tamaricis</name>
    <dbReference type="NCBI Taxonomy" id="2069301"/>
    <lineage>
        <taxon>Bacteria</taxon>
        <taxon>Bacillati</taxon>
        <taxon>Bacillota</taxon>
        <taxon>Bacilli</taxon>
        <taxon>Bacillales</taxon>
        <taxon>Bacillaceae</taxon>
        <taxon>Evansella</taxon>
    </lineage>
</organism>
<comment type="caution">
    <text evidence="3">The sequence shown here is derived from an EMBL/GenBank/DDBJ whole genome shotgun (WGS) entry which is preliminary data.</text>
</comment>
<evidence type="ECO:0000256" key="1">
    <source>
        <dbReference type="ARBA" id="ARBA00022485"/>
    </source>
</evidence>
<protein>
    <submittedName>
        <fullName evidence="3">Nitrite reductase</fullName>
    </submittedName>
</protein>
<dbReference type="PANTHER" id="PTHR11493">
    <property type="entry name" value="SULFITE REDUCTASE [NADPH] SUBUNIT BETA-RELATED"/>
    <property type="match status" value="1"/>
</dbReference>
<reference evidence="3 4" key="1">
    <citation type="submission" date="2021-06" db="EMBL/GenBank/DDBJ databases">
        <title>Bacillus sp. RD4P76, an endophyte from a halophyte.</title>
        <authorList>
            <person name="Sun J.-Q."/>
        </authorList>
    </citation>
    <scope>NUCLEOTIDE SEQUENCE [LARGE SCALE GENOMIC DNA]</scope>
    <source>
        <strain evidence="3 4">CGMCC 1.15917</strain>
    </source>
</reference>
<evidence type="ECO:0000259" key="2">
    <source>
        <dbReference type="Pfam" id="PF01077"/>
    </source>
</evidence>
<dbReference type="PANTHER" id="PTHR11493:SF54">
    <property type="entry name" value="ANAEROBIC SULFITE REDUCTASE SUBUNIT C"/>
    <property type="match status" value="1"/>
</dbReference>
<keyword evidence="1" id="KW-0411">Iron-sulfur</keyword>